<evidence type="ECO:0000256" key="1">
    <source>
        <dbReference type="ARBA" id="ARBA00023239"/>
    </source>
</evidence>
<reference evidence="4" key="1">
    <citation type="journal article" date="2019" name="Int. J. Syst. Evol. Microbiol.">
        <title>The Global Catalogue of Microorganisms (GCM) 10K type strain sequencing project: providing services to taxonomists for standard genome sequencing and annotation.</title>
        <authorList>
            <consortium name="The Broad Institute Genomics Platform"/>
            <consortium name="The Broad Institute Genome Sequencing Center for Infectious Disease"/>
            <person name="Wu L."/>
            <person name="Ma J."/>
        </authorList>
    </citation>
    <scope>NUCLEOTIDE SEQUENCE [LARGE SCALE GENOMIC DNA]</scope>
    <source>
        <strain evidence="4">CGMCC 1.3240</strain>
    </source>
</reference>
<organism evidence="3 4">
    <name type="scientific">Paenibacillus solisilvae</name>
    <dbReference type="NCBI Taxonomy" id="2486751"/>
    <lineage>
        <taxon>Bacteria</taxon>
        <taxon>Bacillati</taxon>
        <taxon>Bacillota</taxon>
        <taxon>Bacilli</taxon>
        <taxon>Bacillales</taxon>
        <taxon>Paenibacillaceae</taxon>
        <taxon>Paenibacillus</taxon>
    </lineage>
</organism>
<gene>
    <name evidence="3" type="ORF">ACFPYJ_15800</name>
</gene>
<dbReference type="PANTHER" id="PTHR21240">
    <property type="entry name" value="2-AMINO-3-CARBOXYLMUCONATE-6-SEMIALDEHYDE DECARBOXYLASE"/>
    <property type="match status" value="1"/>
</dbReference>
<dbReference type="Gene3D" id="3.20.20.140">
    <property type="entry name" value="Metal-dependent hydrolases"/>
    <property type="match status" value="1"/>
</dbReference>
<dbReference type="SUPFAM" id="SSF51556">
    <property type="entry name" value="Metallo-dependent hydrolases"/>
    <property type="match status" value="1"/>
</dbReference>
<evidence type="ECO:0000313" key="3">
    <source>
        <dbReference type="EMBL" id="MFC5650561.1"/>
    </source>
</evidence>
<evidence type="ECO:0000259" key="2">
    <source>
        <dbReference type="Pfam" id="PF04909"/>
    </source>
</evidence>
<dbReference type="Proteomes" id="UP001596047">
    <property type="component" value="Unassembled WGS sequence"/>
</dbReference>
<feature type="domain" description="Amidohydrolase-related" evidence="2">
    <location>
        <begin position="4"/>
        <end position="287"/>
    </location>
</feature>
<proteinExistence type="predicted"/>
<dbReference type="PANTHER" id="PTHR21240:SF19">
    <property type="entry name" value="CATALYTIC_ HYDROLASE"/>
    <property type="match status" value="1"/>
</dbReference>
<accession>A0ABW0W1G0</accession>
<dbReference type="CDD" id="cd01292">
    <property type="entry name" value="metallo-dependent_hydrolases"/>
    <property type="match status" value="1"/>
</dbReference>
<protein>
    <submittedName>
        <fullName evidence="3">Amidohydrolase family protein</fullName>
    </submittedName>
</protein>
<evidence type="ECO:0000313" key="4">
    <source>
        <dbReference type="Proteomes" id="UP001596047"/>
    </source>
</evidence>
<dbReference type="InterPro" id="IPR032465">
    <property type="entry name" value="ACMSD"/>
</dbReference>
<dbReference type="EMBL" id="JBHSOW010000058">
    <property type="protein sequence ID" value="MFC5650561.1"/>
    <property type="molecule type" value="Genomic_DNA"/>
</dbReference>
<keyword evidence="1" id="KW-0456">Lyase</keyword>
<keyword evidence="4" id="KW-1185">Reference proteome</keyword>
<name>A0ABW0W1G0_9BACL</name>
<dbReference type="InterPro" id="IPR006680">
    <property type="entry name" value="Amidohydro-rel"/>
</dbReference>
<dbReference type="Pfam" id="PF04909">
    <property type="entry name" value="Amidohydro_2"/>
    <property type="match status" value="1"/>
</dbReference>
<comment type="caution">
    <text evidence="3">The sequence shown here is derived from an EMBL/GenBank/DDBJ whole genome shotgun (WGS) entry which is preliminary data.</text>
</comment>
<dbReference type="RefSeq" id="WP_379189123.1">
    <property type="nucleotide sequence ID" value="NZ_JBHSOW010000058.1"/>
</dbReference>
<dbReference type="InterPro" id="IPR032466">
    <property type="entry name" value="Metal_Hydrolase"/>
</dbReference>
<sequence>MIVDAHSHLMWYPDHLDKRYAEAALASKLVKLKRSGGEAYQGKLDLHAYDSLPEEHWKASEPAGKVVVFGLQARHSGIWIPNEIIAHYRDEHPEKIEGWASVDPTQDGYLDEFYHCIETLKLTGLKLGPIYQNIHPQDPRMHPLYAVCQKLGMPIMFHQGTTFPRQAPLKYASPLQIEDIAIQYPELKMIIAHLGHPFEDETVAVIRKQPNVFTDISAVHYRPWRYWDSMVKAVEYGVENKILLASDFPSGTITNVINGLKNINKVVDGTPLPRISDEVIDMIMHENWKSIFPQWASSNKEV</sequence>